<evidence type="ECO:0000256" key="7">
    <source>
        <dbReference type="ARBA" id="ARBA00022946"/>
    </source>
</evidence>
<gene>
    <name evidence="12" type="ORF">L596_009627</name>
</gene>
<dbReference type="PROSITE" id="PS50109">
    <property type="entry name" value="HIS_KIN"/>
    <property type="match status" value="1"/>
</dbReference>
<dbReference type="PANTHER" id="PTHR11947:SF3">
    <property type="entry name" value="[PYRUVATE DEHYDROGENASE (ACETYL-TRANSFERRING)] KINASE, MITOCHONDRIAL"/>
    <property type="match status" value="1"/>
</dbReference>
<evidence type="ECO:0000256" key="10">
    <source>
        <dbReference type="RuleBase" id="RU366032"/>
    </source>
</evidence>
<evidence type="ECO:0000256" key="2">
    <source>
        <dbReference type="ARBA" id="ARBA00006155"/>
    </source>
</evidence>
<dbReference type="GO" id="GO:0005759">
    <property type="term" value="C:mitochondrial matrix"/>
    <property type="evidence" value="ECO:0007669"/>
    <property type="project" value="UniProtKB-SubCell"/>
</dbReference>
<dbReference type="SUPFAM" id="SSF55874">
    <property type="entry name" value="ATPase domain of HSP90 chaperone/DNA topoisomerase II/histidine kinase"/>
    <property type="match status" value="1"/>
</dbReference>
<dbReference type="SUPFAM" id="SSF69012">
    <property type="entry name" value="alpha-ketoacid dehydrogenase kinase, N-terminal domain"/>
    <property type="match status" value="1"/>
</dbReference>
<evidence type="ECO:0000256" key="4">
    <source>
        <dbReference type="ARBA" id="ARBA00022741"/>
    </source>
</evidence>
<keyword evidence="4 10" id="KW-0547">Nucleotide-binding</keyword>
<evidence type="ECO:0000256" key="5">
    <source>
        <dbReference type="ARBA" id="ARBA00022777"/>
    </source>
</evidence>
<evidence type="ECO:0000313" key="13">
    <source>
        <dbReference type="Proteomes" id="UP000298663"/>
    </source>
</evidence>
<evidence type="ECO:0000313" key="12">
    <source>
        <dbReference type="EMBL" id="TKR95461.1"/>
    </source>
</evidence>
<dbReference type="Gene3D" id="3.30.565.10">
    <property type="entry name" value="Histidine kinase-like ATPase, C-terminal domain"/>
    <property type="match status" value="1"/>
</dbReference>
<evidence type="ECO:0000256" key="6">
    <source>
        <dbReference type="ARBA" id="ARBA00022840"/>
    </source>
</evidence>
<keyword evidence="6 10" id="KW-0067">ATP-binding</keyword>
<dbReference type="InterPro" id="IPR036890">
    <property type="entry name" value="HATPase_C_sf"/>
</dbReference>
<dbReference type="FunFam" id="3.30.565.10:FF:000007">
    <property type="entry name" value="Mitochondrial pyruvate dehydrogenase kinase isoform 2"/>
    <property type="match status" value="1"/>
</dbReference>
<reference evidence="12 13" key="2">
    <citation type="journal article" date="2019" name="G3 (Bethesda)">
        <title>Hybrid Assembly of the Genome of the Entomopathogenic Nematode Steinernema carpocapsae Identifies the X-Chromosome.</title>
        <authorList>
            <person name="Serra L."/>
            <person name="Macchietto M."/>
            <person name="Macias-Munoz A."/>
            <person name="McGill C.J."/>
            <person name="Rodriguez I.M."/>
            <person name="Rodriguez B."/>
            <person name="Murad R."/>
            <person name="Mortazavi A."/>
        </authorList>
    </citation>
    <scope>NUCLEOTIDE SEQUENCE [LARGE SCALE GENOMIC DNA]</scope>
    <source>
        <strain evidence="12 13">ALL</strain>
    </source>
</reference>
<protein>
    <recommendedName>
        <fullName evidence="10">Protein-serine/threonine kinase</fullName>
        <ecNumber evidence="10">2.7.11.-</ecNumber>
    </recommendedName>
</protein>
<accession>A0A4U5PGP5</accession>
<evidence type="ECO:0000256" key="9">
    <source>
        <dbReference type="ARBA" id="ARBA00048201"/>
    </source>
</evidence>
<dbReference type="Gene3D" id="1.20.140.20">
    <property type="entry name" value="Alpha-ketoacid/pyruvate dehydrogenase kinase, N-terminal domain"/>
    <property type="match status" value="1"/>
</dbReference>
<dbReference type="AlphaFoldDB" id="A0A4U5PGP5"/>
<dbReference type="GO" id="GO:0010906">
    <property type="term" value="P:regulation of glucose metabolic process"/>
    <property type="evidence" value="ECO:0007669"/>
    <property type="project" value="TreeGrafter"/>
</dbReference>
<keyword evidence="8 10" id="KW-0496">Mitochondrion</keyword>
<keyword evidence="5 10" id="KW-0418">Kinase</keyword>
<dbReference type="InterPro" id="IPR036784">
    <property type="entry name" value="AK/P_DHK_N_sf"/>
</dbReference>
<dbReference type="Pfam" id="PF10436">
    <property type="entry name" value="BCDHK_Adom3"/>
    <property type="match status" value="1"/>
</dbReference>
<dbReference type="GO" id="GO:0005524">
    <property type="term" value="F:ATP binding"/>
    <property type="evidence" value="ECO:0007669"/>
    <property type="project" value="UniProtKB-UniRule"/>
</dbReference>
<feature type="domain" description="Histidine kinase" evidence="11">
    <location>
        <begin position="238"/>
        <end position="363"/>
    </location>
</feature>
<comment type="similarity">
    <text evidence="2 10">Belongs to the PDK/BCKDK protein kinase family.</text>
</comment>
<dbReference type="GO" id="GO:0004740">
    <property type="term" value="F:pyruvate dehydrogenase (acetyl-transferring) kinase activity"/>
    <property type="evidence" value="ECO:0007669"/>
    <property type="project" value="UniProtKB-EC"/>
</dbReference>
<dbReference type="STRING" id="34508.A0A4U5PGP5"/>
<comment type="subcellular location">
    <subcellularLocation>
        <location evidence="1 10">Mitochondrion matrix</location>
    </subcellularLocation>
</comment>
<keyword evidence="7" id="KW-0809">Transit peptide</keyword>
<dbReference type="SMART" id="SM00387">
    <property type="entry name" value="HATPase_c"/>
    <property type="match status" value="1"/>
</dbReference>
<evidence type="ECO:0000259" key="11">
    <source>
        <dbReference type="PROSITE" id="PS50109"/>
    </source>
</evidence>
<sequence length="410" mass="47073">MRISRRLFSPFSSLLTHKLDYYAGIRPSSLSIQEYIDFGRRETAKTSFVFVRNELLVRLANIMKEMTFLPPKLLNMPSVAQVNSWYCQSFEDLLKFENSEAEFYMVSRFNEQLKVILKRHNDVVRTMAAGLLELRNAGGIDISNEKAIQYFLDRFYTNRISKRMLKNQHLLVFGSNVAESPNHIGHIDPKCDVGSVIRQAFVEAQYVCDYHYKVCPPIEFQLVNKRKPNHPVTVVSVPSHLSHIMFELFKNAMRATVEYHPDWDSDELPPVRVTVICGKHDLTVQVSDRGGGFPRSHLDRIFNFMYSTAPTPLLHDNNQPAMAGYGYGLPLSRLYARYFLGDLVVAPMEGYGTDAYVHLKAIPVEASEVLPIYGESSRLRLTEQVDTNDWSHHLPVLEQPSLKRPDLQCR</sequence>
<organism evidence="12 13">
    <name type="scientific">Steinernema carpocapsae</name>
    <name type="common">Entomopathogenic nematode</name>
    <dbReference type="NCBI Taxonomy" id="34508"/>
    <lineage>
        <taxon>Eukaryota</taxon>
        <taxon>Metazoa</taxon>
        <taxon>Ecdysozoa</taxon>
        <taxon>Nematoda</taxon>
        <taxon>Chromadorea</taxon>
        <taxon>Rhabditida</taxon>
        <taxon>Tylenchina</taxon>
        <taxon>Panagrolaimomorpha</taxon>
        <taxon>Strongyloidoidea</taxon>
        <taxon>Steinernematidae</taxon>
        <taxon>Steinernema</taxon>
    </lineage>
</organism>
<dbReference type="InterPro" id="IPR003594">
    <property type="entry name" value="HATPase_dom"/>
</dbReference>
<keyword evidence="13" id="KW-1185">Reference proteome</keyword>
<dbReference type="Proteomes" id="UP000298663">
    <property type="component" value="Unassembled WGS sequence"/>
</dbReference>
<dbReference type="Pfam" id="PF02518">
    <property type="entry name" value="HATPase_c"/>
    <property type="match status" value="1"/>
</dbReference>
<dbReference type="CDD" id="cd16929">
    <property type="entry name" value="HATPase_PDK-like"/>
    <property type="match status" value="1"/>
</dbReference>
<dbReference type="InterPro" id="IPR005467">
    <property type="entry name" value="His_kinase_dom"/>
</dbReference>
<comment type="catalytic activity">
    <reaction evidence="9">
        <text>L-seryl-[pyruvate dehydrogenase E1 alpha subunit] + ATP = O-phospho-L-seryl-[pyruvate dehydrogenase E1 alpha subunit] + ADP + H(+)</text>
        <dbReference type="Rhea" id="RHEA:23052"/>
        <dbReference type="Rhea" id="RHEA-COMP:13689"/>
        <dbReference type="Rhea" id="RHEA-COMP:13690"/>
        <dbReference type="ChEBI" id="CHEBI:15378"/>
        <dbReference type="ChEBI" id="CHEBI:29999"/>
        <dbReference type="ChEBI" id="CHEBI:30616"/>
        <dbReference type="ChEBI" id="CHEBI:83421"/>
        <dbReference type="ChEBI" id="CHEBI:456216"/>
        <dbReference type="EC" id="2.7.11.2"/>
    </reaction>
</comment>
<evidence type="ECO:0000256" key="3">
    <source>
        <dbReference type="ARBA" id="ARBA00022679"/>
    </source>
</evidence>
<keyword evidence="3 10" id="KW-0808">Transferase</keyword>
<dbReference type="EC" id="2.7.11.-" evidence="10"/>
<dbReference type="InterPro" id="IPR039028">
    <property type="entry name" value="BCKD/PDK"/>
</dbReference>
<name>A0A4U5PGP5_STECR</name>
<dbReference type="OrthoDB" id="241648at2759"/>
<reference evidence="12 13" key="1">
    <citation type="journal article" date="2015" name="Genome Biol.">
        <title>Comparative genomics of Steinernema reveals deeply conserved gene regulatory networks.</title>
        <authorList>
            <person name="Dillman A.R."/>
            <person name="Macchietto M."/>
            <person name="Porter C.F."/>
            <person name="Rogers A."/>
            <person name="Williams B."/>
            <person name="Antoshechkin I."/>
            <person name="Lee M.M."/>
            <person name="Goodwin Z."/>
            <person name="Lu X."/>
            <person name="Lewis E.E."/>
            <person name="Goodrich-Blair H."/>
            <person name="Stock S.P."/>
            <person name="Adams B.J."/>
            <person name="Sternberg P.W."/>
            <person name="Mortazavi A."/>
        </authorList>
    </citation>
    <scope>NUCLEOTIDE SEQUENCE [LARGE SCALE GENOMIC DNA]</scope>
    <source>
        <strain evidence="12 13">ALL</strain>
    </source>
</reference>
<dbReference type="InterPro" id="IPR018955">
    <property type="entry name" value="BCDHK/PDK_N"/>
</dbReference>
<dbReference type="EMBL" id="AZBU02000002">
    <property type="protein sequence ID" value="TKR95461.1"/>
    <property type="molecule type" value="Genomic_DNA"/>
</dbReference>
<proteinExistence type="inferred from homology"/>
<dbReference type="PANTHER" id="PTHR11947">
    <property type="entry name" value="PYRUVATE DEHYDROGENASE KINASE"/>
    <property type="match status" value="1"/>
</dbReference>
<evidence type="ECO:0000256" key="1">
    <source>
        <dbReference type="ARBA" id="ARBA00004305"/>
    </source>
</evidence>
<evidence type="ECO:0000256" key="8">
    <source>
        <dbReference type="ARBA" id="ARBA00023128"/>
    </source>
</evidence>
<comment type="caution">
    <text evidence="12">The sequence shown here is derived from an EMBL/GenBank/DDBJ whole genome shotgun (WGS) entry which is preliminary data.</text>
</comment>